<dbReference type="SUPFAM" id="SSF51735">
    <property type="entry name" value="NAD(P)-binding Rossmann-fold domains"/>
    <property type="match status" value="1"/>
</dbReference>
<gene>
    <name evidence="5" type="ORF">FSPOR_11821</name>
</gene>
<protein>
    <submittedName>
        <fullName evidence="5">Nad dependent epimerase/dehydratase</fullName>
    </submittedName>
</protein>
<proteinExistence type="inferred from homology"/>
<sequence length="307" mass="33924">MSETIAVVTGATGHQGGATARELLNAGAKVRAFVRNPSSKAAIELQRLGAELFTGSFDDLSSVKAVTKGATAVFLNVSPTPQDSQLELHHAKNIIDASVESGTVTSVVYSSVTMTGKHESFPNWGPEYPLRWYWLNKSEIESMVRKSGIKHWTILRPAFLMNNYHQPTANFMFPGLGAKKVFLTAYKPNCAMTMIDPGDVGKFAAAAITKPESYNTHEIDLGVEALVPAQIVQALSRISGQDINLQFYTKQELTVLIPRMPVLPAQLWSNDVGYQVNFKELEKYPIRLTKFSEYLEKHRDEVGKTFA</sequence>
<evidence type="ECO:0000259" key="4">
    <source>
        <dbReference type="Pfam" id="PF05368"/>
    </source>
</evidence>
<dbReference type="AlphaFoldDB" id="A0A395RF47"/>
<evidence type="ECO:0000313" key="6">
    <source>
        <dbReference type="Proteomes" id="UP000266152"/>
    </source>
</evidence>
<comment type="caution">
    <text evidence="5">The sequence shown here is derived from an EMBL/GenBank/DDBJ whole genome shotgun (WGS) entry which is preliminary data.</text>
</comment>
<keyword evidence="2" id="KW-0521">NADP</keyword>
<dbReference type="GO" id="GO:0016491">
    <property type="term" value="F:oxidoreductase activity"/>
    <property type="evidence" value="ECO:0007669"/>
    <property type="project" value="UniProtKB-KW"/>
</dbReference>
<dbReference type="EMBL" id="PXOF01000278">
    <property type="protein sequence ID" value="RGP58736.1"/>
    <property type="molecule type" value="Genomic_DNA"/>
</dbReference>
<dbReference type="Proteomes" id="UP000266152">
    <property type="component" value="Unassembled WGS sequence"/>
</dbReference>
<keyword evidence="3" id="KW-0560">Oxidoreductase</keyword>
<dbReference type="GO" id="GO:0005634">
    <property type="term" value="C:nucleus"/>
    <property type="evidence" value="ECO:0007669"/>
    <property type="project" value="TreeGrafter"/>
</dbReference>
<keyword evidence="6" id="KW-1185">Reference proteome</keyword>
<evidence type="ECO:0000256" key="2">
    <source>
        <dbReference type="ARBA" id="ARBA00022857"/>
    </source>
</evidence>
<comment type="similarity">
    <text evidence="1">Belongs to the NmrA-type oxidoreductase family.</text>
</comment>
<dbReference type="Pfam" id="PF05368">
    <property type="entry name" value="NmrA"/>
    <property type="match status" value="1"/>
</dbReference>
<dbReference type="PANTHER" id="PTHR42748:SF30">
    <property type="entry name" value="NMRA-LIKE DOMAIN-CONTAINING PROTEIN"/>
    <property type="match status" value="1"/>
</dbReference>
<organism evidence="5 6">
    <name type="scientific">Fusarium sporotrichioides</name>
    <dbReference type="NCBI Taxonomy" id="5514"/>
    <lineage>
        <taxon>Eukaryota</taxon>
        <taxon>Fungi</taxon>
        <taxon>Dikarya</taxon>
        <taxon>Ascomycota</taxon>
        <taxon>Pezizomycotina</taxon>
        <taxon>Sordariomycetes</taxon>
        <taxon>Hypocreomycetidae</taxon>
        <taxon>Hypocreales</taxon>
        <taxon>Nectriaceae</taxon>
        <taxon>Fusarium</taxon>
    </lineage>
</organism>
<dbReference type="InterPro" id="IPR008030">
    <property type="entry name" value="NmrA-like"/>
</dbReference>
<name>A0A395RF47_FUSSP</name>
<reference evidence="5 6" key="1">
    <citation type="journal article" date="2018" name="PLoS Pathog.">
        <title>Evolution of structural diversity of trichothecenes, a family of toxins produced by plant pathogenic and entomopathogenic fungi.</title>
        <authorList>
            <person name="Proctor R.H."/>
            <person name="McCormick S.P."/>
            <person name="Kim H.S."/>
            <person name="Cardoza R.E."/>
            <person name="Stanley A.M."/>
            <person name="Lindo L."/>
            <person name="Kelly A."/>
            <person name="Brown D.W."/>
            <person name="Lee T."/>
            <person name="Vaughan M.M."/>
            <person name="Alexander N.J."/>
            <person name="Busman M."/>
            <person name="Gutierrez S."/>
        </authorList>
    </citation>
    <scope>NUCLEOTIDE SEQUENCE [LARGE SCALE GENOMIC DNA]</scope>
    <source>
        <strain evidence="5 6">NRRL 3299</strain>
    </source>
</reference>
<evidence type="ECO:0000313" key="5">
    <source>
        <dbReference type="EMBL" id="RGP58736.1"/>
    </source>
</evidence>
<dbReference type="PANTHER" id="PTHR42748">
    <property type="entry name" value="NITROGEN METABOLITE REPRESSION PROTEIN NMRA FAMILY MEMBER"/>
    <property type="match status" value="1"/>
</dbReference>
<accession>A0A395RF47</accession>
<evidence type="ECO:0000256" key="3">
    <source>
        <dbReference type="ARBA" id="ARBA00023002"/>
    </source>
</evidence>
<dbReference type="STRING" id="5514.A0A395RF47"/>
<feature type="domain" description="NmrA-like" evidence="4">
    <location>
        <begin position="3"/>
        <end position="259"/>
    </location>
</feature>
<dbReference type="Gene3D" id="3.40.50.720">
    <property type="entry name" value="NAD(P)-binding Rossmann-like Domain"/>
    <property type="match status" value="1"/>
</dbReference>
<evidence type="ECO:0000256" key="1">
    <source>
        <dbReference type="ARBA" id="ARBA00006328"/>
    </source>
</evidence>
<dbReference type="CDD" id="cd05251">
    <property type="entry name" value="NmrA_like_SDR_a"/>
    <property type="match status" value="1"/>
</dbReference>
<dbReference type="Gene3D" id="3.90.25.10">
    <property type="entry name" value="UDP-galactose 4-epimerase, domain 1"/>
    <property type="match status" value="1"/>
</dbReference>
<dbReference type="InterPro" id="IPR036291">
    <property type="entry name" value="NAD(P)-bd_dom_sf"/>
</dbReference>
<dbReference type="InterPro" id="IPR051164">
    <property type="entry name" value="NmrA-like_oxidored"/>
</dbReference>